<sequence length="204" mass="22732">MARPPARPGAPAPARPGAPAATPATPVAQAPEETQEEEGEKGQDEEQLNLCREGLKDLHELLRDSLIPPPEMLWTSLNEEARISCSLRAYNDKMTKSLFFSIIFVICLRVVGAKPGPDPGALAGPGTLGGMGMGMGLVRMPGLEEPPAARAMWERRARMMRWKHEPLWMRPFNPYPHYYPVFHLQFYGLPSFKLRTPLETISFL</sequence>
<feature type="compositionally biased region" description="Low complexity" evidence="1">
    <location>
        <begin position="17"/>
        <end position="26"/>
    </location>
</feature>
<keyword evidence="3" id="KW-1185">Reference proteome</keyword>
<evidence type="ECO:0000256" key="1">
    <source>
        <dbReference type="SAM" id="MobiDB-lite"/>
    </source>
</evidence>
<comment type="caution">
    <text evidence="2">The sequence shown here is derived from an EMBL/GenBank/DDBJ whole genome shotgun (WGS) entry which is preliminary data.</text>
</comment>
<proteinExistence type="predicted"/>
<evidence type="ECO:0000313" key="2">
    <source>
        <dbReference type="EMBL" id="KAL3316467.1"/>
    </source>
</evidence>
<dbReference type="Proteomes" id="UP001626550">
    <property type="component" value="Unassembled WGS sequence"/>
</dbReference>
<feature type="compositionally biased region" description="Pro residues" evidence="1">
    <location>
        <begin position="1"/>
        <end position="16"/>
    </location>
</feature>
<evidence type="ECO:0000313" key="3">
    <source>
        <dbReference type="Proteomes" id="UP001626550"/>
    </source>
</evidence>
<protein>
    <submittedName>
        <fullName evidence="2">Uncharacterized protein</fullName>
    </submittedName>
</protein>
<organism evidence="2 3">
    <name type="scientific">Cichlidogyrus casuarinus</name>
    <dbReference type="NCBI Taxonomy" id="1844966"/>
    <lineage>
        <taxon>Eukaryota</taxon>
        <taxon>Metazoa</taxon>
        <taxon>Spiralia</taxon>
        <taxon>Lophotrochozoa</taxon>
        <taxon>Platyhelminthes</taxon>
        <taxon>Monogenea</taxon>
        <taxon>Monopisthocotylea</taxon>
        <taxon>Dactylogyridea</taxon>
        <taxon>Ancyrocephalidae</taxon>
        <taxon>Cichlidogyrus</taxon>
    </lineage>
</organism>
<dbReference type="EMBL" id="JBJKFK010000536">
    <property type="protein sequence ID" value="KAL3316467.1"/>
    <property type="molecule type" value="Genomic_DNA"/>
</dbReference>
<reference evidence="2 3" key="1">
    <citation type="submission" date="2024-11" db="EMBL/GenBank/DDBJ databases">
        <title>Adaptive evolution of stress response genes in parasites aligns with host niche diversity.</title>
        <authorList>
            <person name="Hahn C."/>
            <person name="Resl P."/>
        </authorList>
    </citation>
    <scope>NUCLEOTIDE SEQUENCE [LARGE SCALE GENOMIC DNA]</scope>
    <source>
        <strain evidence="2">EGGRZ-B1_66</strain>
        <tissue evidence="2">Body</tissue>
    </source>
</reference>
<feature type="region of interest" description="Disordered" evidence="1">
    <location>
        <begin position="1"/>
        <end position="46"/>
    </location>
</feature>
<feature type="compositionally biased region" description="Acidic residues" evidence="1">
    <location>
        <begin position="33"/>
        <end position="46"/>
    </location>
</feature>
<gene>
    <name evidence="2" type="ORF">Ciccas_004891</name>
</gene>
<dbReference type="AlphaFoldDB" id="A0ABD2QB26"/>
<name>A0ABD2QB26_9PLAT</name>
<accession>A0ABD2QB26</accession>